<accession>A0ABN2ZG00</accession>
<dbReference type="EMBL" id="BAAAQR010000002">
    <property type="protein sequence ID" value="GAA2141622.1"/>
    <property type="molecule type" value="Genomic_DNA"/>
</dbReference>
<proteinExistence type="predicted"/>
<dbReference type="InterPro" id="IPR007138">
    <property type="entry name" value="ABM_dom"/>
</dbReference>
<gene>
    <name evidence="2" type="ORF">GCM10009844_12190</name>
</gene>
<dbReference type="Proteomes" id="UP001501771">
    <property type="component" value="Unassembled WGS sequence"/>
</dbReference>
<comment type="caution">
    <text evidence="2">The sequence shown here is derived from an EMBL/GenBank/DDBJ whole genome shotgun (WGS) entry which is preliminary data.</text>
</comment>
<evidence type="ECO:0000313" key="2">
    <source>
        <dbReference type="EMBL" id="GAA2141622.1"/>
    </source>
</evidence>
<protein>
    <recommendedName>
        <fullName evidence="1">ABM domain-containing protein</fullName>
    </recommendedName>
</protein>
<keyword evidence="3" id="KW-1185">Reference proteome</keyword>
<evidence type="ECO:0000313" key="3">
    <source>
        <dbReference type="Proteomes" id="UP001501771"/>
    </source>
</evidence>
<name>A0ABN2ZG00_9ACTN</name>
<dbReference type="RefSeq" id="WP_344149112.1">
    <property type="nucleotide sequence ID" value="NZ_BAAAQR010000002.1"/>
</dbReference>
<evidence type="ECO:0000259" key="1">
    <source>
        <dbReference type="Pfam" id="PF03992"/>
    </source>
</evidence>
<organism evidence="2 3">
    <name type="scientific">Nocardioides koreensis</name>
    <dbReference type="NCBI Taxonomy" id="433651"/>
    <lineage>
        <taxon>Bacteria</taxon>
        <taxon>Bacillati</taxon>
        <taxon>Actinomycetota</taxon>
        <taxon>Actinomycetes</taxon>
        <taxon>Propionibacteriales</taxon>
        <taxon>Nocardioidaceae</taxon>
        <taxon>Nocardioides</taxon>
    </lineage>
</organism>
<sequence length="103" mass="11468">MWAQLSSVRVKEGGADEVGRAMEQLRTFEQPGSGPLRTLVMQDQKDPARMFVLVVFESEEKARAREADPRREEGVRALRASLAGVLEAVPEYTDLEVIAELVP</sequence>
<dbReference type="Pfam" id="PF03992">
    <property type="entry name" value="ABM"/>
    <property type="match status" value="1"/>
</dbReference>
<dbReference type="InterPro" id="IPR011008">
    <property type="entry name" value="Dimeric_a/b-barrel"/>
</dbReference>
<reference evidence="2 3" key="1">
    <citation type="journal article" date="2019" name="Int. J. Syst. Evol. Microbiol.">
        <title>The Global Catalogue of Microorganisms (GCM) 10K type strain sequencing project: providing services to taxonomists for standard genome sequencing and annotation.</title>
        <authorList>
            <consortium name="The Broad Institute Genomics Platform"/>
            <consortium name="The Broad Institute Genome Sequencing Center for Infectious Disease"/>
            <person name="Wu L."/>
            <person name="Ma J."/>
        </authorList>
    </citation>
    <scope>NUCLEOTIDE SEQUENCE [LARGE SCALE GENOMIC DNA]</scope>
    <source>
        <strain evidence="2 3">JCM 16022</strain>
    </source>
</reference>
<dbReference type="SUPFAM" id="SSF54909">
    <property type="entry name" value="Dimeric alpha+beta barrel"/>
    <property type="match status" value="1"/>
</dbReference>
<feature type="domain" description="ABM" evidence="1">
    <location>
        <begin position="7"/>
        <end position="69"/>
    </location>
</feature>